<sequence>MKPAELEVGTDEAFNIIGQVEASDPATHKKAVIGSHLDTVPNGGRFDKTLGVLAGLE</sequence>
<dbReference type="AlphaFoldDB" id="A0A0D2GL11"/>
<dbReference type="OrthoDB" id="9808195at2"/>
<accession>A0A0D2GL11</accession>
<dbReference type="Gene3D" id="3.40.630.10">
    <property type="entry name" value="Zn peptidases"/>
    <property type="match status" value="1"/>
</dbReference>
<organism evidence="1 2">
    <name type="scientific">Dethiosulfatarculus sandiegensis</name>
    <dbReference type="NCBI Taxonomy" id="1429043"/>
    <lineage>
        <taxon>Bacteria</taxon>
        <taxon>Pseudomonadati</taxon>
        <taxon>Thermodesulfobacteriota</taxon>
        <taxon>Desulfarculia</taxon>
        <taxon>Desulfarculales</taxon>
        <taxon>Desulfarculaceae</taxon>
        <taxon>Dethiosulfatarculus</taxon>
    </lineage>
</organism>
<dbReference type="EMBL" id="AZAC01000003">
    <property type="protein sequence ID" value="KIX15412.1"/>
    <property type="molecule type" value="Genomic_DNA"/>
</dbReference>
<name>A0A0D2GL11_9BACT</name>
<gene>
    <name evidence="1" type="ORF">X474_03620</name>
</gene>
<comment type="caution">
    <text evidence="1">The sequence shown here is derived from an EMBL/GenBank/DDBJ whole genome shotgun (WGS) entry which is preliminary data.</text>
</comment>
<dbReference type="RefSeq" id="WP_156360597.1">
    <property type="nucleotide sequence ID" value="NZ_AZAC01000003.1"/>
</dbReference>
<dbReference type="InParanoid" id="A0A0D2GL11"/>
<dbReference type="STRING" id="1429043.X474_03620"/>
<proteinExistence type="predicted"/>
<dbReference type="SUPFAM" id="SSF53187">
    <property type="entry name" value="Zn-dependent exopeptidases"/>
    <property type="match status" value="1"/>
</dbReference>
<evidence type="ECO:0000313" key="2">
    <source>
        <dbReference type="Proteomes" id="UP000032233"/>
    </source>
</evidence>
<protein>
    <submittedName>
        <fullName evidence="1">Uncharacterized protein</fullName>
    </submittedName>
</protein>
<reference evidence="1 2" key="1">
    <citation type="submission" date="2013-11" db="EMBL/GenBank/DDBJ databases">
        <title>Metagenomic analysis of a methanogenic consortium involved in long chain n-alkane degradation.</title>
        <authorList>
            <person name="Davidova I.A."/>
            <person name="Callaghan A.V."/>
            <person name="Wawrik B."/>
            <person name="Pruitt S."/>
            <person name="Marks C."/>
            <person name="Duncan K.E."/>
            <person name="Suflita J.M."/>
        </authorList>
    </citation>
    <scope>NUCLEOTIDE SEQUENCE [LARGE SCALE GENOMIC DNA]</scope>
    <source>
        <strain evidence="1 2">SPR</strain>
    </source>
</reference>
<evidence type="ECO:0000313" key="1">
    <source>
        <dbReference type="EMBL" id="KIX15412.1"/>
    </source>
</evidence>
<dbReference type="Proteomes" id="UP000032233">
    <property type="component" value="Unassembled WGS sequence"/>
</dbReference>
<keyword evidence="2" id="KW-1185">Reference proteome</keyword>
<dbReference type="PATRIC" id="fig|1429043.3.peg.767"/>